<dbReference type="Gramene" id="KCW54790">
    <property type="protein sequence ID" value="KCW54790"/>
    <property type="gene ID" value="EUGRSUZ_I00729"/>
</dbReference>
<feature type="region of interest" description="Disordered" evidence="1">
    <location>
        <begin position="1"/>
        <end position="26"/>
    </location>
</feature>
<evidence type="ECO:0000259" key="2">
    <source>
        <dbReference type="Pfam" id="PF26524"/>
    </source>
</evidence>
<dbReference type="Pfam" id="PF26524">
    <property type="entry name" value="ARM_7"/>
    <property type="match status" value="1"/>
</dbReference>
<evidence type="ECO:0000256" key="1">
    <source>
        <dbReference type="SAM" id="MobiDB-lite"/>
    </source>
</evidence>
<dbReference type="Gene3D" id="1.25.10.10">
    <property type="entry name" value="Leucine-rich Repeat Variant"/>
    <property type="match status" value="1"/>
</dbReference>
<dbReference type="SUPFAM" id="SSF48452">
    <property type="entry name" value="TPR-like"/>
    <property type="match status" value="1"/>
</dbReference>
<dbReference type="PANTHER" id="PTHR46578">
    <property type="entry name" value="ARM-REPEAT/TETRATRICOPEPTIDE REPEAT (TPR)-LIKE PROTEIN"/>
    <property type="match status" value="1"/>
</dbReference>
<dbReference type="PANTHER" id="PTHR46578:SF4">
    <property type="entry name" value="ARM-REPEAT_TETRATRICOPEPTIDE REPEAT (TPR)-LIKE PROTEIN"/>
    <property type="match status" value="1"/>
</dbReference>
<protein>
    <recommendedName>
        <fullName evidence="2">ARM repeat N-terminal plant domain-containing protein</fullName>
    </recommendedName>
</protein>
<dbReference type="OMA" id="WGGLQNQ"/>
<evidence type="ECO:0000313" key="3">
    <source>
        <dbReference type="EMBL" id="KCW54790.1"/>
    </source>
</evidence>
<dbReference type="AlphaFoldDB" id="A0A059AN18"/>
<dbReference type="EMBL" id="KK198761">
    <property type="protein sequence ID" value="KCW54790.1"/>
    <property type="molecule type" value="Genomic_DNA"/>
</dbReference>
<feature type="domain" description="ARM repeat N-terminal plant" evidence="2">
    <location>
        <begin position="29"/>
        <end position="268"/>
    </location>
</feature>
<dbReference type="STRING" id="71139.A0A059AN18"/>
<dbReference type="InterPro" id="IPR016024">
    <property type="entry name" value="ARM-type_fold"/>
</dbReference>
<dbReference type="InterPro" id="IPR058868">
    <property type="entry name" value="ARM_7"/>
</dbReference>
<name>A0A059AN18_EUCGR</name>
<accession>A0A059AN18</accession>
<reference evidence="3" key="1">
    <citation type="submission" date="2013-07" db="EMBL/GenBank/DDBJ databases">
        <title>The genome of Eucalyptus grandis.</title>
        <authorList>
            <person name="Schmutz J."/>
            <person name="Hayes R."/>
            <person name="Myburg A."/>
            <person name="Tuskan G."/>
            <person name="Grattapaglia D."/>
            <person name="Rokhsar D.S."/>
        </authorList>
    </citation>
    <scope>NUCLEOTIDE SEQUENCE</scope>
    <source>
        <tissue evidence="3">Leaf extractions</tissue>
    </source>
</reference>
<proteinExistence type="predicted"/>
<organism evidence="3">
    <name type="scientific">Eucalyptus grandis</name>
    <name type="common">Flooded gum</name>
    <dbReference type="NCBI Taxonomy" id="71139"/>
    <lineage>
        <taxon>Eukaryota</taxon>
        <taxon>Viridiplantae</taxon>
        <taxon>Streptophyta</taxon>
        <taxon>Embryophyta</taxon>
        <taxon>Tracheophyta</taxon>
        <taxon>Spermatophyta</taxon>
        <taxon>Magnoliopsida</taxon>
        <taxon>eudicotyledons</taxon>
        <taxon>Gunneridae</taxon>
        <taxon>Pentapetalae</taxon>
        <taxon>rosids</taxon>
        <taxon>malvids</taxon>
        <taxon>Myrtales</taxon>
        <taxon>Myrtaceae</taxon>
        <taxon>Myrtoideae</taxon>
        <taxon>Eucalypteae</taxon>
        <taxon>Eucalyptus</taxon>
    </lineage>
</organism>
<dbReference type="InterPro" id="IPR011990">
    <property type="entry name" value="TPR-like_helical_dom_sf"/>
</dbReference>
<dbReference type="InterPro" id="IPR011989">
    <property type="entry name" value="ARM-like"/>
</dbReference>
<dbReference type="eggNOG" id="ENOG502QSG4">
    <property type="taxonomic scope" value="Eukaryota"/>
</dbReference>
<gene>
    <name evidence="3" type="ORF">EUGRSUZ_I00729</name>
</gene>
<sequence>MEADHRAGAAALNKTSKPVTDDDHGNDPPCKNRSCFFCVMNEPDPSLRRARIAACFKQIPLDDDPQTVLVLSGLWNVAMAQPDNQEFPSLGLFDCLARLILRGVHDKEWLRRDQNVYVPYYAAHVVGSYVMNKARLAEKAVKSGVVPGLMELMRGKMSWVEQRVAVRALGHLASHDEAFEALFEFEREIVGLAMEIACNCLEVVYDEFISVSRGGRERYHVDLVTRGIGGKETEDTRAEEWASQLQCWSLYLLNCFASKSKGLDVMCKREFLRRLCGMWGGLANRHSSSPGAIGLIRTLCQSKIGRSSIASSRQVIECLCNLSRSSDDCQYTAIDGLLLLLRDPDTRHRVLDMSAAVLADLVELDGGSRGEGKRVGERITRAVLQDYHKFKYGDSKLESERSQRALEETWDLKVARRRRERLMPEEEIGERKAMVGALKREGNESFWCGEIKKAAVAYTRALDLCLLKMRKQRIVIHSNRAQCHLLMRDPEKAISDATRALCLSGAAARPHGKSLWRRSQAYDMRGLGRESLMDCLMFIQVRMGGERPGTPAKNRIPYYATRMLNKQMNATWLFARVPSKQMRRSGTGTGTGTKKKKAATCRSEHQAGKCGVKSDRADDMLMTDEDKLPAHVKINYISRIREFTVPLKSTNSRTILFNRAFVKI</sequence>
<dbReference type="SUPFAM" id="SSF48371">
    <property type="entry name" value="ARM repeat"/>
    <property type="match status" value="1"/>
</dbReference>
<dbReference type="Gene3D" id="1.25.40.10">
    <property type="entry name" value="Tetratricopeptide repeat domain"/>
    <property type="match status" value="1"/>
</dbReference>
<dbReference type="InParanoid" id="A0A059AN18"/>